<gene>
    <name evidence="1" type="ORF">SO802_026303</name>
</gene>
<comment type="caution">
    <text evidence="1">The sequence shown here is derived from an EMBL/GenBank/DDBJ whole genome shotgun (WGS) entry which is preliminary data.</text>
</comment>
<evidence type="ECO:0000313" key="1">
    <source>
        <dbReference type="EMBL" id="KAK9991318.1"/>
    </source>
</evidence>
<evidence type="ECO:0000313" key="2">
    <source>
        <dbReference type="Proteomes" id="UP001459277"/>
    </source>
</evidence>
<accession>A0AAW2C0T6</accession>
<sequence length="87" mass="9895">MRLAEFKTRLDRHYAAGYEDFCANAKEAYAEMDFDSFMILTIAKSSVLPTSSEDINLLNDVQLKLPRMIQSLGLMLLVVYPSNFIVV</sequence>
<dbReference type="AlphaFoldDB" id="A0AAW2C0T6"/>
<organism evidence="1 2">
    <name type="scientific">Lithocarpus litseifolius</name>
    <dbReference type="NCBI Taxonomy" id="425828"/>
    <lineage>
        <taxon>Eukaryota</taxon>
        <taxon>Viridiplantae</taxon>
        <taxon>Streptophyta</taxon>
        <taxon>Embryophyta</taxon>
        <taxon>Tracheophyta</taxon>
        <taxon>Spermatophyta</taxon>
        <taxon>Magnoliopsida</taxon>
        <taxon>eudicotyledons</taxon>
        <taxon>Gunneridae</taxon>
        <taxon>Pentapetalae</taxon>
        <taxon>rosids</taxon>
        <taxon>fabids</taxon>
        <taxon>Fagales</taxon>
        <taxon>Fagaceae</taxon>
        <taxon>Lithocarpus</taxon>
    </lineage>
</organism>
<protein>
    <submittedName>
        <fullName evidence="1">Uncharacterized protein</fullName>
    </submittedName>
</protein>
<reference evidence="1 2" key="1">
    <citation type="submission" date="2024-01" db="EMBL/GenBank/DDBJ databases">
        <title>A telomere-to-telomere, gap-free genome of sweet tea (Lithocarpus litseifolius).</title>
        <authorList>
            <person name="Zhou J."/>
        </authorList>
    </citation>
    <scope>NUCLEOTIDE SEQUENCE [LARGE SCALE GENOMIC DNA]</scope>
    <source>
        <strain evidence="1">Zhou-2022a</strain>
        <tissue evidence="1">Leaf</tissue>
    </source>
</reference>
<dbReference type="EMBL" id="JAZDWU010000009">
    <property type="protein sequence ID" value="KAK9991318.1"/>
    <property type="molecule type" value="Genomic_DNA"/>
</dbReference>
<dbReference type="Proteomes" id="UP001459277">
    <property type="component" value="Unassembled WGS sequence"/>
</dbReference>
<keyword evidence="2" id="KW-1185">Reference proteome</keyword>
<proteinExistence type="predicted"/>
<name>A0AAW2C0T6_9ROSI</name>